<feature type="domain" description="DUF2489" evidence="2">
    <location>
        <begin position="17"/>
        <end position="150"/>
    </location>
</feature>
<dbReference type="InterPro" id="IPR019617">
    <property type="entry name" value="DUF2489"/>
</dbReference>
<protein>
    <recommendedName>
        <fullName evidence="2">DUF2489 domain-containing protein</fullName>
    </recommendedName>
</protein>
<proteinExistence type="predicted"/>
<gene>
    <name evidence="3" type="ORF">AMJAP_3042</name>
</gene>
<accession>A0A7R6PJH4</accession>
<evidence type="ECO:0000256" key="1">
    <source>
        <dbReference type="SAM" id="Phobius"/>
    </source>
</evidence>
<feature type="transmembrane region" description="Helical" evidence="1">
    <location>
        <begin position="6"/>
        <end position="25"/>
    </location>
</feature>
<keyword evidence="1" id="KW-0812">Transmembrane</keyword>
<organism evidence="3 4">
    <name type="scientific">Amphritea japonica ATCC BAA-1530</name>
    <dbReference type="NCBI Taxonomy" id="1278309"/>
    <lineage>
        <taxon>Bacteria</taxon>
        <taxon>Pseudomonadati</taxon>
        <taxon>Pseudomonadota</taxon>
        <taxon>Gammaproteobacteria</taxon>
        <taxon>Oceanospirillales</taxon>
        <taxon>Oceanospirillaceae</taxon>
        <taxon>Amphritea</taxon>
    </lineage>
</organism>
<dbReference type="Pfam" id="PF10675">
    <property type="entry name" value="DUF2489"/>
    <property type="match status" value="1"/>
</dbReference>
<evidence type="ECO:0000259" key="2">
    <source>
        <dbReference type="Pfam" id="PF10675"/>
    </source>
</evidence>
<keyword evidence="4" id="KW-1185">Reference proteome</keyword>
<keyword evidence="1" id="KW-1133">Transmembrane helix</keyword>
<evidence type="ECO:0000313" key="3">
    <source>
        <dbReference type="EMBL" id="BBB27627.1"/>
    </source>
</evidence>
<dbReference type="OrthoDB" id="5740155at2"/>
<dbReference type="EMBL" id="AP014545">
    <property type="protein sequence ID" value="BBB27627.1"/>
    <property type="molecule type" value="Genomic_DNA"/>
</dbReference>
<evidence type="ECO:0000313" key="4">
    <source>
        <dbReference type="Proteomes" id="UP000595663"/>
    </source>
</evidence>
<sequence>MSDATVYSLIVVNLLVVAGLSVYIWRLLLKQKTRRLDAERKLQEIAAEVREHRLYLIESLQVIAQSVINGEIPLVEACIRCKVLLDNLDPILGQREDLLVFNEVFQQSNHIPRMEAWKKLKGPQKVEFMGLIDQLEAKYKDSIHHAAKSLLAQDLSLYH</sequence>
<name>A0A7R6PJH4_9GAMM</name>
<dbReference type="AlphaFoldDB" id="A0A7R6PJH4"/>
<dbReference type="Proteomes" id="UP000595663">
    <property type="component" value="Chromosome"/>
</dbReference>
<dbReference type="KEGG" id="ajp:AMJAP_3042"/>
<dbReference type="RefSeq" id="WP_019623108.1">
    <property type="nucleotide sequence ID" value="NZ_AP014545.1"/>
</dbReference>
<keyword evidence="1" id="KW-0472">Membrane</keyword>
<reference evidence="3 4" key="1">
    <citation type="journal article" date="2008" name="Int. J. Syst. Evol. Microbiol.">
        <title>Amphritea japonica sp. nov. and Amphritea balenae sp. nov., isolated from the sediment adjacent to sperm whale carcasses off Kagoshima, Japan.</title>
        <authorList>
            <person name="Miyazaki M."/>
            <person name="Nogi Y."/>
            <person name="Fujiwara Y."/>
            <person name="Kawato M."/>
            <person name="Nagahama T."/>
            <person name="Kubokawa K."/>
            <person name="Horikoshi K."/>
        </authorList>
    </citation>
    <scope>NUCLEOTIDE SEQUENCE [LARGE SCALE GENOMIC DNA]</scope>
    <source>
        <strain evidence="3 4">ATCC BAA-1530</strain>
    </source>
</reference>